<keyword evidence="3" id="KW-0472">Membrane</keyword>
<proteinExistence type="predicted"/>
<evidence type="ECO:0000256" key="3">
    <source>
        <dbReference type="SAM" id="Phobius"/>
    </source>
</evidence>
<dbReference type="PANTHER" id="PTHR46401:SF2">
    <property type="entry name" value="GLYCOSYLTRANSFERASE WBBK-RELATED"/>
    <property type="match status" value="1"/>
</dbReference>
<dbReference type="STRING" id="335543.Sfum_0791"/>
<name>A0LGD7_SYNFM</name>
<dbReference type="AlphaFoldDB" id="A0LGD7"/>
<feature type="compositionally biased region" description="Basic and acidic residues" evidence="2">
    <location>
        <begin position="404"/>
        <end position="426"/>
    </location>
</feature>
<feature type="transmembrane region" description="Helical" evidence="3">
    <location>
        <begin position="70"/>
        <end position="90"/>
    </location>
</feature>
<dbReference type="SUPFAM" id="SSF53756">
    <property type="entry name" value="UDP-Glycosyltransferase/glycogen phosphorylase"/>
    <property type="match status" value="1"/>
</dbReference>
<dbReference type="CAZy" id="GT4">
    <property type="family name" value="Glycosyltransferase Family 4"/>
</dbReference>
<dbReference type="Pfam" id="PF13692">
    <property type="entry name" value="Glyco_trans_1_4"/>
    <property type="match status" value="1"/>
</dbReference>
<sequence>MRLRFFNTHEPVTSYYRDLGPYLAREGAQVEICMSGAENRTARSGLEEALNHPGIRITRLPSVFKVQRGAISRVGIILSYALSAVVYTLLSRGTDLNVFLSQPPMFSCWGLVLKLIRRQPYCCVVMDVYPDVYVRDGLLKENSPAFRILRRLMRLTWRNAAAVVVIGRCMRELVKDAGVEADRIHVIPNWTNAESVCAAPGTTSTLRVSEGLGKQFVVLYSGNLGVSHFFDDVLEAARRLKTVNDLKFVFIGEGSRCAEIEKGIAGHGLDNVLLLPLQPAEQLADSLCLGDVHFICLRPGFEGLVVPSKAYSALAVGRPIIYQGSGNGEIARMIAEERIGAVVSPHDPLGMEKAVLGYYEDRSLVDEQGRRAAELSLTRYSLQNSLKKYREVLFAASKRPAPSRRGDLQLDWAHREDGCSGDDSKSGRNGLQSMGNRLVAGAPRSSFVHGRTDRAGG</sequence>
<dbReference type="PANTHER" id="PTHR46401">
    <property type="entry name" value="GLYCOSYLTRANSFERASE WBBK-RELATED"/>
    <property type="match status" value="1"/>
</dbReference>
<dbReference type="EMBL" id="CP000478">
    <property type="protein sequence ID" value="ABK16489.1"/>
    <property type="molecule type" value="Genomic_DNA"/>
</dbReference>
<reference evidence="5 6" key="1">
    <citation type="submission" date="2006-10" db="EMBL/GenBank/DDBJ databases">
        <title>Complete sequence of Syntrophobacter fumaroxidans MPOB.</title>
        <authorList>
            <consortium name="US DOE Joint Genome Institute"/>
            <person name="Copeland A."/>
            <person name="Lucas S."/>
            <person name="Lapidus A."/>
            <person name="Barry K."/>
            <person name="Detter J.C."/>
            <person name="Glavina del Rio T."/>
            <person name="Hammon N."/>
            <person name="Israni S."/>
            <person name="Pitluck S."/>
            <person name="Goltsman E.G."/>
            <person name="Martinez M."/>
            <person name="Schmutz J."/>
            <person name="Larimer F."/>
            <person name="Land M."/>
            <person name="Hauser L."/>
            <person name="Kyrpides N."/>
            <person name="Kim E."/>
            <person name="Boone D.R."/>
            <person name="Brockman F."/>
            <person name="Culley D."/>
            <person name="Ferry J."/>
            <person name="Gunsalus R."/>
            <person name="McInerney M.J."/>
            <person name="Morrison M."/>
            <person name="Plugge C."/>
            <person name="Rohlin L."/>
            <person name="Scholten J."/>
            <person name="Sieber J."/>
            <person name="Stams A.J.M."/>
            <person name="Worm P."/>
            <person name="Henstra A.M."/>
            <person name="Richardson P."/>
        </authorList>
    </citation>
    <scope>NUCLEOTIDE SEQUENCE [LARGE SCALE GENOMIC DNA]</scope>
    <source>
        <strain evidence="6">DSM 10017 / MPOB</strain>
    </source>
</reference>
<evidence type="ECO:0000256" key="2">
    <source>
        <dbReference type="SAM" id="MobiDB-lite"/>
    </source>
</evidence>
<keyword evidence="6" id="KW-1185">Reference proteome</keyword>
<keyword evidence="1 5" id="KW-0808">Transferase</keyword>
<dbReference type="RefSeq" id="WP_011697662.1">
    <property type="nucleotide sequence ID" value="NC_008554.1"/>
</dbReference>
<dbReference type="Gene3D" id="3.40.50.2000">
    <property type="entry name" value="Glycogen Phosphorylase B"/>
    <property type="match status" value="2"/>
</dbReference>
<dbReference type="Pfam" id="PF13579">
    <property type="entry name" value="Glyco_trans_4_4"/>
    <property type="match status" value="1"/>
</dbReference>
<evidence type="ECO:0000313" key="5">
    <source>
        <dbReference type="EMBL" id="ABK16489.1"/>
    </source>
</evidence>
<feature type="domain" description="Glycosyltransferase subfamily 4-like N-terminal" evidence="4">
    <location>
        <begin position="14"/>
        <end position="190"/>
    </location>
</feature>
<gene>
    <name evidence="5" type="ordered locus">Sfum_0791</name>
</gene>
<dbReference type="GO" id="GO:0009103">
    <property type="term" value="P:lipopolysaccharide biosynthetic process"/>
    <property type="evidence" value="ECO:0007669"/>
    <property type="project" value="TreeGrafter"/>
</dbReference>
<keyword evidence="3" id="KW-1133">Transmembrane helix</keyword>
<dbReference type="eggNOG" id="COG0438">
    <property type="taxonomic scope" value="Bacteria"/>
</dbReference>
<dbReference type="HOGENOM" id="CLU_009583_11_5_7"/>
<protein>
    <submittedName>
        <fullName evidence="5">Glycosyl transferase, group 1</fullName>
    </submittedName>
</protein>
<dbReference type="InParanoid" id="A0LGD7"/>
<feature type="region of interest" description="Disordered" evidence="2">
    <location>
        <begin position="401"/>
        <end position="457"/>
    </location>
</feature>
<organism evidence="5 6">
    <name type="scientific">Syntrophobacter fumaroxidans (strain DSM 10017 / MPOB)</name>
    <dbReference type="NCBI Taxonomy" id="335543"/>
    <lineage>
        <taxon>Bacteria</taxon>
        <taxon>Pseudomonadati</taxon>
        <taxon>Thermodesulfobacteriota</taxon>
        <taxon>Syntrophobacteria</taxon>
        <taxon>Syntrophobacterales</taxon>
        <taxon>Syntrophobacteraceae</taxon>
        <taxon>Syntrophobacter</taxon>
    </lineage>
</organism>
<dbReference type="GO" id="GO:0016757">
    <property type="term" value="F:glycosyltransferase activity"/>
    <property type="evidence" value="ECO:0007669"/>
    <property type="project" value="UniProtKB-ARBA"/>
</dbReference>
<dbReference type="OrthoDB" id="7366221at2"/>
<evidence type="ECO:0000259" key="4">
    <source>
        <dbReference type="Pfam" id="PF13579"/>
    </source>
</evidence>
<dbReference type="CDD" id="cd03794">
    <property type="entry name" value="GT4_WbuB-like"/>
    <property type="match status" value="1"/>
</dbReference>
<dbReference type="InterPro" id="IPR028098">
    <property type="entry name" value="Glyco_trans_4-like_N"/>
</dbReference>
<evidence type="ECO:0000313" key="6">
    <source>
        <dbReference type="Proteomes" id="UP000001784"/>
    </source>
</evidence>
<keyword evidence="3" id="KW-0812">Transmembrane</keyword>
<evidence type="ECO:0000256" key="1">
    <source>
        <dbReference type="ARBA" id="ARBA00022679"/>
    </source>
</evidence>
<dbReference type="KEGG" id="sfu:Sfum_0791"/>
<dbReference type="Proteomes" id="UP000001784">
    <property type="component" value="Chromosome"/>
</dbReference>
<accession>A0LGD7</accession>